<dbReference type="PANTHER" id="PTHR35807:SF1">
    <property type="entry name" value="TRANSCRIPTIONAL REGULATOR REDD"/>
    <property type="match status" value="1"/>
</dbReference>
<feature type="DNA-binding region" description="OmpR/PhoB-type" evidence="6">
    <location>
        <begin position="1"/>
        <end position="91"/>
    </location>
</feature>
<dbReference type="SMART" id="SM00862">
    <property type="entry name" value="Trans_reg_C"/>
    <property type="match status" value="1"/>
</dbReference>
<gene>
    <name evidence="8" type="ORF">DFJ66_7658</name>
</gene>
<dbReference type="Gene3D" id="1.10.10.10">
    <property type="entry name" value="Winged helix-like DNA-binding domain superfamily/Winged helix DNA-binding domain"/>
    <property type="match status" value="1"/>
</dbReference>
<dbReference type="InterPro" id="IPR002182">
    <property type="entry name" value="NB-ARC"/>
</dbReference>
<dbReference type="InterPro" id="IPR051677">
    <property type="entry name" value="AfsR-DnrI-RedD_regulator"/>
</dbReference>
<dbReference type="SMART" id="SM01043">
    <property type="entry name" value="BTAD"/>
    <property type="match status" value="1"/>
</dbReference>
<dbReference type="EMBL" id="RBXR01000001">
    <property type="protein sequence ID" value="RKT74314.1"/>
    <property type="molecule type" value="Genomic_DNA"/>
</dbReference>
<dbReference type="Gene3D" id="3.40.50.300">
    <property type="entry name" value="P-loop containing nucleotide triphosphate hydrolases"/>
    <property type="match status" value="1"/>
</dbReference>
<sequence>MVVEVLVLGEVVARVDGCPVDLGPAKQRCVLAALALEVGRVVPVDRLVECVWGVDAPRRPRETLATYVSRLRHLLAPARIERRAGGYVLVLDEDAVDLHRFRALRGRDLAEAVALWRGDPLTGLEGSWAEGERQLLREERLRAECDLTDQRLRAGEGEQLVAELAARTAEHPLDERVVGQHMLALYRAGRVGAALEEFRLVRARLVEELGTDPGRALRDLHERILAADPALDARAVVVPRQLPAPPPRFTGRAEELAALTQALDERGTVVISAIAGTGGIGKTWLALHWAHRHADRFPDGQLFVDLQGFSPTAPLDPGTALRGLLTALGVEPRDVPADLAAQAGLYRSVLADKRVLVVLDNARDAAQVVPLLPGSPGCAVLITSRNRLTEVVARHGARPLALDVLGAAESREVLVSVLGEREDVDDLAARCHGFPLALGIVAGRAAANPWLPLGALAASLREGLGALDDENPAASLPAVLSWSVEALSAEQARAFALLGLAPGADFGLHAAASLTGLPVERVRDVLRALEDAHLVRQHAPGRWSMHDLVKLYAAREVASSAALGRVVDHYLHTAFGADRLLDPHRVPIELGPCTGVPVELPDEAAAMAWFEVEHANLLAVQRVAADEAVWRLAWSLDNFLVRRGHLVDTVLVWRAGVAAADRLGDPVARTLAYRRLGTAAGEAGLHEEALDRLHSALELVTRTGDRQAEAHIRNNLAGAYERQGRPADALEHVGEALRLYRELELPIWEAYALNALGWLQAKLGSYEPARTSCLAALELARRHSYVNVQANILDSLGFIDHQTGRFEEALARFEEALELCSSLGETYSAANTLDRMGETCRVMGDVARARGCWERALEGYREQGRGRDVERVEGRLAALG</sequence>
<dbReference type="InterPro" id="IPR027417">
    <property type="entry name" value="P-loop_NTPase"/>
</dbReference>
<comment type="similarity">
    <text evidence="1">Belongs to the AfsR/DnrI/RedD regulatory family.</text>
</comment>
<name>A0A495XN16_9PSEU</name>
<dbReference type="InterPro" id="IPR016032">
    <property type="entry name" value="Sig_transdc_resp-reg_C-effctor"/>
</dbReference>
<dbReference type="GO" id="GO:0000160">
    <property type="term" value="P:phosphorelay signal transduction system"/>
    <property type="evidence" value="ECO:0007669"/>
    <property type="project" value="InterPro"/>
</dbReference>
<dbReference type="OrthoDB" id="3275754at2"/>
<dbReference type="Pfam" id="PF13181">
    <property type="entry name" value="TPR_8"/>
    <property type="match status" value="1"/>
</dbReference>
<evidence type="ECO:0000256" key="3">
    <source>
        <dbReference type="ARBA" id="ARBA00023125"/>
    </source>
</evidence>
<evidence type="ECO:0000259" key="7">
    <source>
        <dbReference type="PROSITE" id="PS51755"/>
    </source>
</evidence>
<keyword evidence="4" id="KW-0804">Transcription</keyword>
<proteinExistence type="inferred from homology"/>
<dbReference type="SUPFAM" id="SSF48452">
    <property type="entry name" value="TPR-like"/>
    <property type="match status" value="2"/>
</dbReference>
<dbReference type="InterPro" id="IPR011990">
    <property type="entry name" value="TPR-like_helical_dom_sf"/>
</dbReference>
<dbReference type="Proteomes" id="UP000272729">
    <property type="component" value="Unassembled WGS sequence"/>
</dbReference>
<evidence type="ECO:0000313" key="8">
    <source>
        <dbReference type="EMBL" id="RKT74314.1"/>
    </source>
</evidence>
<dbReference type="InterPro" id="IPR036388">
    <property type="entry name" value="WH-like_DNA-bd_sf"/>
</dbReference>
<evidence type="ECO:0000256" key="1">
    <source>
        <dbReference type="ARBA" id="ARBA00005820"/>
    </source>
</evidence>
<dbReference type="Pfam" id="PF00931">
    <property type="entry name" value="NB-ARC"/>
    <property type="match status" value="1"/>
</dbReference>
<dbReference type="GO" id="GO:0043531">
    <property type="term" value="F:ADP binding"/>
    <property type="evidence" value="ECO:0007669"/>
    <property type="project" value="InterPro"/>
</dbReference>
<dbReference type="RefSeq" id="WP_121228769.1">
    <property type="nucleotide sequence ID" value="NZ_JBIUBA010000003.1"/>
</dbReference>
<evidence type="ECO:0000256" key="6">
    <source>
        <dbReference type="PROSITE-ProRule" id="PRU01091"/>
    </source>
</evidence>
<dbReference type="SUPFAM" id="SSF46894">
    <property type="entry name" value="C-terminal effector domain of the bipartite response regulators"/>
    <property type="match status" value="1"/>
</dbReference>
<keyword evidence="2" id="KW-0805">Transcription regulation</keyword>
<evidence type="ECO:0000256" key="4">
    <source>
        <dbReference type="ARBA" id="ARBA00023163"/>
    </source>
</evidence>
<accession>A0A495XN16</accession>
<dbReference type="GO" id="GO:0003677">
    <property type="term" value="F:DNA binding"/>
    <property type="evidence" value="ECO:0007669"/>
    <property type="project" value="UniProtKB-UniRule"/>
</dbReference>
<dbReference type="InterPro" id="IPR019734">
    <property type="entry name" value="TPR_rpt"/>
</dbReference>
<dbReference type="Gene3D" id="1.25.40.10">
    <property type="entry name" value="Tetratricopeptide repeat domain"/>
    <property type="match status" value="3"/>
</dbReference>
<feature type="domain" description="OmpR/PhoB-type" evidence="7">
    <location>
        <begin position="1"/>
        <end position="91"/>
    </location>
</feature>
<dbReference type="Pfam" id="PF03704">
    <property type="entry name" value="BTAD"/>
    <property type="match status" value="1"/>
</dbReference>
<evidence type="ECO:0000256" key="5">
    <source>
        <dbReference type="PROSITE-ProRule" id="PRU00339"/>
    </source>
</evidence>
<dbReference type="AlphaFoldDB" id="A0A495XN16"/>
<dbReference type="Pfam" id="PF13424">
    <property type="entry name" value="TPR_12"/>
    <property type="match status" value="2"/>
</dbReference>
<keyword evidence="5" id="KW-0802">TPR repeat</keyword>
<evidence type="ECO:0000256" key="2">
    <source>
        <dbReference type="ARBA" id="ARBA00023015"/>
    </source>
</evidence>
<dbReference type="Pfam" id="PF00486">
    <property type="entry name" value="Trans_reg_C"/>
    <property type="match status" value="1"/>
</dbReference>
<evidence type="ECO:0000313" key="9">
    <source>
        <dbReference type="Proteomes" id="UP000272729"/>
    </source>
</evidence>
<organism evidence="8 9">
    <name type="scientific">Saccharothrix variisporea</name>
    <dbReference type="NCBI Taxonomy" id="543527"/>
    <lineage>
        <taxon>Bacteria</taxon>
        <taxon>Bacillati</taxon>
        <taxon>Actinomycetota</taxon>
        <taxon>Actinomycetes</taxon>
        <taxon>Pseudonocardiales</taxon>
        <taxon>Pseudonocardiaceae</taxon>
        <taxon>Saccharothrix</taxon>
    </lineage>
</organism>
<dbReference type="SUPFAM" id="SSF52540">
    <property type="entry name" value="P-loop containing nucleoside triphosphate hydrolases"/>
    <property type="match status" value="1"/>
</dbReference>
<protein>
    <submittedName>
        <fullName evidence="8">DNA-binding SARP family transcriptional activator</fullName>
    </submittedName>
</protein>
<dbReference type="PROSITE" id="PS50005">
    <property type="entry name" value="TPR"/>
    <property type="match status" value="1"/>
</dbReference>
<dbReference type="GO" id="GO:0006355">
    <property type="term" value="P:regulation of DNA-templated transcription"/>
    <property type="evidence" value="ECO:0007669"/>
    <property type="project" value="InterPro"/>
</dbReference>
<dbReference type="PANTHER" id="PTHR35807">
    <property type="entry name" value="TRANSCRIPTIONAL REGULATOR REDD-RELATED"/>
    <property type="match status" value="1"/>
</dbReference>
<dbReference type="PRINTS" id="PR00364">
    <property type="entry name" value="DISEASERSIST"/>
</dbReference>
<dbReference type="CDD" id="cd15831">
    <property type="entry name" value="BTAD"/>
    <property type="match status" value="1"/>
</dbReference>
<dbReference type="SMART" id="SM00028">
    <property type="entry name" value="TPR"/>
    <property type="match status" value="5"/>
</dbReference>
<keyword evidence="3 6" id="KW-0238">DNA-binding</keyword>
<feature type="repeat" description="TPR" evidence="5">
    <location>
        <begin position="790"/>
        <end position="823"/>
    </location>
</feature>
<dbReference type="InterPro" id="IPR001867">
    <property type="entry name" value="OmpR/PhoB-type_DNA-bd"/>
</dbReference>
<comment type="caution">
    <text evidence="8">The sequence shown here is derived from an EMBL/GenBank/DDBJ whole genome shotgun (WGS) entry which is preliminary data.</text>
</comment>
<dbReference type="PROSITE" id="PS51755">
    <property type="entry name" value="OMPR_PHOB"/>
    <property type="match status" value="1"/>
</dbReference>
<dbReference type="InterPro" id="IPR005158">
    <property type="entry name" value="BTAD"/>
</dbReference>
<keyword evidence="9" id="KW-1185">Reference proteome</keyword>
<reference evidence="8 9" key="1">
    <citation type="submission" date="2018-10" db="EMBL/GenBank/DDBJ databases">
        <title>Sequencing the genomes of 1000 actinobacteria strains.</title>
        <authorList>
            <person name="Klenk H.-P."/>
        </authorList>
    </citation>
    <scope>NUCLEOTIDE SEQUENCE [LARGE SCALE GENOMIC DNA]</scope>
    <source>
        <strain evidence="8 9">DSM 43911</strain>
    </source>
</reference>